<gene>
    <name evidence="4" type="ORF">RM574_00685</name>
</gene>
<dbReference type="SUPFAM" id="SSF54637">
    <property type="entry name" value="Thioesterase/thiol ester dehydrase-isomerase"/>
    <property type="match status" value="2"/>
</dbReference>
<accession>A0ABD5DY98</accession>
<dbReference type="PANTHER" id="PTHR13078">
    <property type="entry name" value="PEROXISOMAL MULTIFUNCTIONAL ENZYME TYPE 2-RELATED"/>
    <property type="match status" value="1"/>
</dbReference>
<dbReference type="EMBL" id="JAVRER010000001">
    <property type="protein sequence ID" value="MDT0413997.1"/>
    <property type="molecule type" value="Genomic_DNA"/>
</dbReference>
<dbReference type="Gene3D" id="3.10.129.10">
    <property type="entry name" value="Hotdog Thioesterase"/>
    <property type="match status" value="1"/>
</dbReference>
<dbReference type="InterPro" id="IPR054357">
    <property type="entry name" value="MFE-2_N"/>
</dbReference>
<dbReference type="InterPro" id="IPR002539">
    <property type="entry name" value="MaoC-like_dom"/>
</dbReference>
<reference evidence="5" key="1">
    <citation type="submission" date="2023-07" db="EMBL/GenBank/DDBJ databases">
        <title>30 novel species of actinomycetes from the DSMZ collection.</title>
        <authorList>
            <person name="Nouioui I."/>
        </authorList>
    </citation>
    <scope>NUCLEOTIDE SEQUENCE [LARGE SCALE GENOMIC DNA]</scope>
    <source>
        <strain evidence="5">DSM 41982</strain>
    </source>
</reference>
<evidence type="ECO:0000313" key="4">
    <source>
        <dbReference type="EMBL" id="MDT0413997.1"/>
    </source>
</evidence>
<sequence>MPLDPARLLAAPPRVRTLTWSHRDVLLYHLGVGAPPSRPHWTLESRLRVLPSFAVVAGGQDVLSALDTPGAESVDRTQVLHGTQELILHRPLPAEGSARARTAVTDVHDKGSAAVLGFRTEAADAEGPLWTSRRLLFARGAGGFGGARGPALPRPPRPEGPPAAVHRVPLREDAALLYRLSGDMNPLHADPAEAARAGFPRPVLQGLCTYGTALRVLVDTLLDGRPEPVSRYAARFSGVVFPGEALELTVWRTGEREARAEAVVPDTGRLVLADAVLEWEA</sequence>
<dbReference type="Pfam" id="PF22622">
    <property type="entry name" value="MFE-2_hydrat-2_N"/>
    <property type="match status" value="1"/>
</dbReference>
<protein>
    <submittedName>
        <fullName evidence="4">MaoC/PaaZ C-terminal domain-containing protein</fullName>
    </submittedName>
</protein>
<comment type="similarity">
    <text evidence="1">Belongs to the enoyl-CoA hydratase/isomerase family.</text>
</comment>
<dbReference type="AlphaFoldDB" id="A0ABD5DY98"/>
<evidence type="ECO:0000259" key="2">
    <source>
        <dbReference type="Pfam" id="PF01575"/>
    </source>
</evidence>
<dbReference type="InterPro" id="IPR029069">
    <property type="entry name" value="HotDog_dom_sf"/>
</dbReference>
<proteinExistence type="inferred from homology"/>
<feature type="domain" description="MaoC-like" evidence="2">
    <location>
        <begin position="157"/>
        <end position="262"/>
    </location>
</feature>
<feature type="domain" description="Peroxisomal multifunctional enzyme type 2-like N-terminal" evidence="3">
    <location>
        <begin position="20"/>
        <end position="140"/>
    </location>
</feature>
<evidence type="ECO:0000313" key="5">
    <source>
        <dbReference type="Proteomes" id="UP001183607"/>
    </source>
</evidence>
<name>A0ABD5DY98_9ACTN</name>
<dbReference type="RefSeq" id="WP_311676485.1">
    <property type="nucleotide sequence ID" value="NZ_JAVRER010000001.1"/>
</dbReference>
<evidence type="ECO:0000259" key="3">
    <source>
        <dbReference type="Pfam" id="PF22622"/>
    </source>
</evidence>
<dbReference type="Pfam" id="PF01575">
    <property type="entry name" value="MaoC_dehydratas"/>
    <property type="match status" value="1"/>
</dbReference>
<dbReference type="Proteomes" id="UP001183607">
    <property type="component" value="Unassembled WGS sequence"/>
</dbReference>
<organism evidence="4 5">
    <name type="scientific">Streptomyces evansiae</name>
    <dbReference type="NCBI Taxonomy" id="3075535"/>
    <lineage>
        <taxon>Bacteria</taxon>
        <taxon>Bacillati</taxon>
        <taxon>Actinomycetota</taxon>
        <taxon>Actinomycetes</taxon>
        <taxon>Kitasatosporales</taxon>
        <taxon>Streptomycetaceae</taxon>
        <taxon>Streptomyces</taxon>
    </lineage>
</organism>
<comment type="caution">
    <text evidence="4">The sequence shown here is derived from an EMBL/GenBank/DDBJ whole genome shotgun (WGS) entry which is preliminary data.</text>
</comment>
<evidence type="ECO:0000256" key="1">
    <source>
        <dbReference type="ARBA" id="ARBA00005254"/>
    </source>
</evidence>
<dbReference type="PANTHER" id="PTHR13078:SF59">
    <property type="entry name" value="ENOYL-COA HYDRATASE CHSH3"/>
    <property type="match status" value="1"/>
</dbReference>